<reference evidence="1" key="1">
    <citation type="submission" date="2022-04" db="EMBL/GenBank/DDBJ databases">
        <title>Complete genome sequence of a cyanobacterium, Nostoc sp. SO-36, isolated in Antarctica.</title>
        <authorList>
            <person name="Kanesaki Y."/>
            <person name="Effendi D."/>
            <person name="Sakamoto T."/>
            <person name="Ohtani S."/>
            <person name="Awai K."/>
        </authorList>
    </citation>
    <scope>NUCLEOTIDE SEQUENCE</scope>
    <source>
        <strain evidence="1">SO-36</strain>
    </source>
</reference>
<keyword evidence="2" id="KW-1185">Reference proteome</keyword>
<accession>A0ABM7ZA49</accession>
<name>A0ABM7ZA49_NOSCO</name>
<evidence type="ECO:0008006" key="3">
    <source>
        <dbReference type="Google" id="ProtNLM"/>
    </source>
</evidence>
<dbReference type="Proteomes" id="UP001055453">
    <property type="component" value="Chromosome"/>
</dbReference>
<evidence type="ECO:0000313" key="1">
    <source>
        <dbReference type="EMBL" id="BDI20126.1"/>
    </source>
</evidence>
<proteinExistence type="predicted"/>
<evidence type="ECO:0000313" key="2">
    <source>
        <dbReference type="Proteomes" id="UP001055453"/>
    </source>
</evidence>
<protein>
    <recommendedName>
        <fullName evidence="3">Transposase</fullName>
    </recommendedName>
</protein>
<dbReference type="EMBL" id="AP025732">
    <property type="protein sequence ID" value="BDI20126.1"/>
    <property type="molecule type" value="Genomic_DNA"/>
</dbReference>
<organism evidence="1 2">
    <name type="scientific">Nostoc cf. commune SO-36</name>
    <dbReference type="NCBI Taxonomy" id="449208"/>
    <lineage>
        <taxon>Bacteria</taxon>
        <taxon>Bacillati</taxon>
        <taxon>Cyanobacteriota</taxon>
        <taxon>Cyanophyceae</taxon>
        <taxon>Nostocales</taxon>
        <taxon>Nostocaceae</taxon>
        <taxon>Nostoc</taxon>
    </lineage>
</organism>
<sequence>MPFLPITRVKTVLLWLEGEKVSIYKDSRLPHCNYVEDRDVNASINILKLGLTTVGHTGSYAWGDLPSWAVGASLLSNGESGNQESPSL</sequence>
<gene>
    <name evidence="1" type="ORF">ANSO36C_59280</name>
</gene>